<accession>A0A4Q9PTV0</accession>
<dbReference type="Proteomes" id="UP000292082">
    <property type="component" value="Unassembled WGS sequence"/>
</dbReference>
<evidence type="ECO:0000313" key="2">
    <source>
        <dbReference type="EMBL" id="TBU57784.1"/>
    </source>
</evidence>
<protein>
    <submittedName>
        <fullName evidence="2">Uncharacterized protein</fullName>
    </submittedName>
</protein>
<keyword evidence="1" id="KW-0472">Membrane</keyword>
<keyword evidence="1" id="KW-1133">Transmembrane helix</keyword>
<evidence type="ECO:0000313" key="3">
    <source>
        <dbReference type="Proteomes" id="UP000292082"/>
    </source>
</evidence>
<gene>
    <name evidence="2" type="ORF">BD310DRAFT_928698</name>
</gene>
<feature type="transmembrane region" description="Helical" evidence="1">
    <location>
        <begin position="6"/>
        <end position="25"/>
    </location>
</feature>
<dbReference type="AlphaFoldDB" id="A0A4Q9PTV0"/>
<organism evidence="2 3">
    <name type="scientific">Dichomitus squalens</name>
    <dbReference type="NCBI Taxonomy" id="114155"/>
    <lineage>
        <taxon>Eukaryota</taxon>
        <taxon>Fungi</taxon>
        <taxon>Dikarya</taxon>
        <taxon>Basidiomycota</taxon>
        <taxon>Agaricomycotina</taxon>
        <taxon>Agaricomycetes</taxon>
        <taxon>Polyporales</taxon>
        <taxon>Polyporaceae</taxon>
        <taxon>Dichomitus</taxon>
    </lineage>
</organism>
<sequence>MLTLSANWAVMIAIVVLLTLVHKRLRLRRLREIREYYEEQVTYVIRTGHADCSRSNPCQFAQGSCLATFCGCRSAREGKVV</sequence>
<reference evidence="2 3" key="1">
    <citation type="submission" date="2019-01" db="EMBL/GenBank/DDBJ databases">
        <title>Draft genome sequences of three monokaryotic isolates of the white-rot basidiomycete fungus Dichomitus squalens.</title>
        <authorList>
            <consortium name="DOE Joint Genome Institute"/>
            <person name="Lopez S.C."/>
            <person name="Andreopoulos B."/>
            <person name="Pangilinan J."/>
            <person name="Lipzen A."/>
            <person name="Riley R."/>
            <person name="Ahrendt S."/>
            <person name="Ng V."/>
            <person name="Barry K."/>
            <person name="Daum C."/>
            <person name="Grigoriev I.V."/>
            <person name="Hilden K.S."/>
            <person name="Makela M.R."/>
            <person name="de Vries R.P."/>
        </authorList>
    </citation>
    <scope>NUCLEOTIDE SEQUENCE [LARGE SCALE GENOMIC DNA]</scope>
    <source>
        <strain evidence="2 3">CBS 464.89</strain>
    </source>
</reference>
<keyword evidence="3" id="KW-1185">Reference proteome</keyword>
<keyword evidence="1" id="KW-0812">Transmembrane</keyword>
<name>A0A4Q9PTV0_9APHY</name>
<proteinExistence type="predicted"/>
<evidence type="ECO:0000256" key="1">
    <source>
        <dbReference type="SAM" id="Phobius"/>
    </source>
</evidence>
<dbReference type="EMBL" id="ML145133">
    <property type="protein sequence ID" value="TBU57784.1"/>
    <property type="molecule type" value="Genomic_DNA"/>
</dbReference>